<reference evidence="2" key="2">
    <citation type="journal article" date="2018" name="DNA Res.">
        <title>Comparative genome and transcriptome analyses reveal adaptations to opportunistic infections in woody plant degrading pathogens of Botryosphaeriaceae.</title>
        <authorList>
            <person name="Yan J.Y."/>
            <person name="Zhao W.S."/>
            <person name="Chen Z."/>
            <person name="Xing Q.K."/>
            <person name="Zhang W."/>
            <person name="Chethana K.W.T."/>
            <person name="Xue M.F."/>
            <person name="Xu J.P."/>
            <person name="Phillips A.J.L."/>
            <person name="Wang Y."/>
            <person name="Liu J.H."/>
            <person name="Liu M."/>
            <person name="Zhou Y."/>
            <person name="Jayawardena R.S."/>
            <person name="Manawasinghe I.S."/>
            <person name="Huang J.B."/>
            <person name="Qiao G.H."/>
            <person name="Fu C.Y."/>
            <person name="Guo F.F."/>
            <person name="Dissanayake A.J."/>
            <person name="Peng Y.L."/>
            <person name="Hyde K.D."/>
            <person name="Li X.H."/>
        </authorList>
    </citation>
    <scope>NUCLEOTIDE SEQUENCE</scope>
    <source>
        <strain evidence="2">CSS-01s</strain>
    </source>
</reference>
<dbReference type="Pfam" id="PF10544">
    <property type="entry name" value="T5orf172"/>
    <property type="match status" value="1"/>
</dbReference>
<feature type="domain" description="Bacteriophage T5 Orf172 DNA-binding" evidence="1">
    <location>
        <begin position="16"/>
        <end position="116"/>
    </location>
</feature>
<organism evidence="2 3">
    <name type="scientific">Lasiodiplodia theobromae</name>
    <dbReference type="NCBI Taxonomy" id="45133"/>
    <lineage>
        <taxon>Eukaryota</taxon>
        <taxon>Fungi</taxon>
        <taxon>Dikarya</taxon>
        <taxon>Ascomycota</taxon>
        <taxon>Pezizomycotina</taxon>
        <taxon>Dothideomycetes</taxon>
        <taxon>Dothideomycetes incertae sedis</taxon>
        <taxon>Botryosphaeriales</taxon>
        <taxon>Botryosphaeriaceae</taxon>
        <taxon>Lasiodiplodia</taxon>
    </lineage>
</organism>
<proteinExistence type="predicted"/>
<sequence>MDLDKRKRNPKKIECGYVYVLCQDRKPDYVKVGCSKDPDARLEQLKQEFSMPKLKIKHTSKKVADVRSLEALIHTILIKDNQRVPFEYIPPNGKEKKTCYEWFSVHYLYAASLIDIWAK</sequence>
<name>A0A8H7INL4_9PEZI</name>
<gene>
    <name evidence="2" type="ORF">BFW01_g10271</name>
</gene>
<protein>
    <recommendedName>
        <fullName evidence="1">Bacteriophage T5 Orf172 DNA-binding domain-containing protein</fullName>
    </recommendedName>
</protein>
<dbReference type="AlphaFoldDB" id="A0A8H7INL4"/>
<dbReference type="EMBL" id="MDYX01000024">
    <property type="protein sequence ID" value="KAF9629068.1"/>
    <property type="molecule type" value="Genomic_DNA"/>
</dbReference>
<dbReference type="Proteomes" id="UP000627934">
    <property type="component" value="Unassembled WGS sequence"/>
</dbReference>
<evidence type="ECO:0000313" key="2">
    <source>
        <dbReference type="EMBL" id="KAF9629068.1"/>
    </source>
</evidence>
<evidence type="ECO:0000259" key="1">
    <source>
        <dbReference type="Pfam" id="PF10544"/>
    </source>
</evidence>
<comment type="caution">
    <text evidence="2">The sequence shown here is derived from an EMBL/GenBank/DDBJ whole genome shotgun (WGS) entry which is preliminary data.</text>
</comment>
<dbReference type="InterPro" id="IPR018306">
    <property type="entry name" value="Phage_T5_Orf172_DNA-bd"/>
</dbReference>
<reference evidence="2" key="1">
    <citation type="submission" date="2016-08" db="EMBL/GenBank/DDBJ databases">
        <authorList>
            <person name="Yan J."/>
        </authorList>
    </citation>
    <scope>NUCLEOTIDE SEQUENCE</scope>
    <source>
        <strain evidence="2">CSS-01s</strain>
    </source>
</reference>
<accession>A0A8H7INL4</accession>
<evidence type="ECO:0000313" key="3">
    <source>
        <dbReference type="Proteomes" id="UP000627934"/>
    </source>
</evidence>